<evidence type="ECO:0000259" key="1">
    <source>
        <dbReference type="SMART" id="SM01043"/>
    </source>
</evidence>
<dbReference type="Gene3D" id="1.10.10.10">
    <property type="entry name" value="Winged helix-like DNA-binding domain superfamily/Winged helix DNA-binding domain"/>
    <property type="match status" value="1"/>
</dbReference>
<dbReference type="SMART" id="SM01043">
    <property type="entry name" value="BTAD"/>
    <property type="match status" value="1"/>
</dbReference>
<proteinExistence type="predicted"/>
<protein>
    <recommendedName>
        <fullName evidence="1">Bacterial transcriptional activator domain-containing protein</fullName>
    </recommendedName>
</protein>
<dbReference type="SUPFAM" id="SSF48452">
    <property type="entry name" value="TPR-like"/>
    <property type="match status" value="1"/>
</dbReference>
<dbReference type="PANTHER" id="PTHR35807">
    <property type="entry name" value="TRANSCRIPTIONAL REGULATOR REDD-RELATED"/>
    <property type="match status" value="1"/>
</dbReference>
<reference evidence="2" key="1">
    <citation type="submission" date="2019-08" db="EMBL/GenBank/DDBJ databases">
        <authorList>
            <person name="Kucharzyk K."/>
            <person name="Murdoch R.W."/>
            <person name="Higgins S."/>
            <person name="Loffler F."/>
        </authorList>
    </citation>
    <scope>NUCLEOTIDE SEQUENCE</scope>
</reference>
<dbReference type="EMBL" id="VSSQ01000903">
    <property type="protein sequence ID" value="MPM02864.1"/>
    <property type="molecule type" value="Genomic_DNA"/>
</dbReference>
<name>A0A644WKV8_9ZZZZ</name>
<dbReference type="PANTHER" id="PTHR35807:SF2">
    <property type="entry name" value="TRANSCRIPTIONAL ACTIVATOR DOMAIN"/>
    <property type="match status" value="1"/>
</dbReference>
<dbReference type="InterPro" id="IPR019734">
    <property type="entry name" value="TPR_rpt"/>
</dbReference>
<accession>A0A644WKV8</accession>
<sequence length="402" mass="47247">MKLYINTLGEFDIKANGQSMLKESSRTYRIYKLFEYFLTFRNKKLLPDTIIDNLLSESDSDDPKNMLRTQIFRLRKIIKMLLPDGIDAEEYININFTNGYYCLEVGENTVVDIDEFERLICQGDAERTTNVNSAIELYKEALSLYKGLYLSDNAYEVWLVPTRNYYQRLYLKTLFKLFELLKERGGYEEIIALCEKALLSEPYEEEIHINLIEAMLNLGQSKAAMNHYEYALNLMEREMDAKPSKKFMDLKKKIQNNSHRNTDIDLTSINMQLEDAAENGAMHCNFEYFKFLFNLQKNKSMRNNEYDYLCIINFNKSGMYNHDALANISREWVMLLTTTLRNGDVFTFWNDSQILIMLHDVRGDGVSIIENRIVNNMKSYLKINENEINMLFQPLVSENTLI</sequence>
<dbReference type="Pfam" id="PF03704">
    <property type="entry name" value="BTAD"/>
    <property type="match status" value="1"/>
</dbReference>
<dbReference type="AlphaFoldDB" id="A0A644WKV8"/>
<evidence type="ECO:0000313" key="2">
    <source>
        <dbReference type="EMBL" id="MPM02864.1"/>
    </source>
</evidence>
<dbReference type="Gene3D" id="1.25.40.10">
    <property type="entry name" value="Tetratricopeptide repeat domain"/>
    <property type="match status" value="1"/>
</dbReference>
<dbReference type="InterPro" id="IPR051677">
    <property type="entry name" value="AfsR-DnrI-RedD_regulator"/>
</dbReference>
<feature type="domain" description="Bacterial transcriptional activator" evidence="1">
    <location>
        <begin position="111"/>
        <end position="255"/>
    </location>
</feature>
<dbReference type="InterPro" id="IPR005158">
    <property type="entry name" value="BTAD"/>
</dbReference>
<dbReference type="PROSITE" id="PS50005">
    <property type="entry name" value="TPR"/>
    <property type="match status" value="1"/>
</dbReference>
<organism evidence="2">
    <name type="scientific">bioreactor metagenome</name>
    <dbReference type="NCBI Taxonomy" id="1076179"/>
    <lineage>
        <taxon>unclassified sequences</taxon>
        <taxon>metagenomes</taxon>
        <taxon>ecological metagenomes</taxon>
    </lineage>
</organism>
<dbReference type="InterPro" id="IPR011990">
    <property type="entry name" value="TPR-like_helical_dom_sf"/>
</dbReference>
<comment type="caution">
    <text evidence="2">The sequence shown here is derived from an EMBL/GenBank/DDBJ whole genome shotgun (WGS) entry which is preliminary data.</text>
</comment>
<dbReference type="InterPro" id="IPR036388">
    <property type="entry name" value="WH-like_DNA-bd_sf"/>
</dbReference>
<gene>
    <name evidence="2" type="ORF">SDC9_49119</name>
</gene>